<organism evidence="2 3">
    <name type="scientific">Streptomyces rugosispiralis</name>
    <dbReference type="NCBI Taxonomy" id="2967341"/>
    <lineage>
        <taxon>Bacteria</taxon>
        <taxon>Bacillati</taxon>
        <taxon>Actinomycetota</taxon>
        <taxon>Actinomycetes</taxon>
        <taxon>Kitasatosporales</taxon>
        <taxon>Streptomycetaceae</taxon>
        <taxon>Streptomyces</taxon>
    </lineage>
</organism>
<dbReference type="Proteomes" id="UP001204746">
    <property type="component" value="Unassembled WGS sequence"/>
</dbReference>
<keyword evidence="3" id="KW-1185">Reference proteome</keyword>
<accession>A0ABT1VB55</accession>
<proteinExistence type="predicted"/>
<evidence type="ECO:0000256" key="1">
    <source>
        <dbReference type="SAM" id="MobiDB-lite"/>
    </source>
</evidence>
<comment type="caution">
    <text evidence="2">The sequence shown here is derived from an EMBL/GenBank/DDBJ whole genome shotgun (WGS) entry which is preliminary data.</text>
</comment>
<sequence length="244" mass="26366">MTAVEYEHPIRKVRDEIATVVDRAKDGGAITYVTRNGERVAAVVPLPVAEQGTRPAGRTALDSRGEPLRPAPAAPGGRFTWDAGGPTPQEVEWTRAGLEALHAQLTTATAESVALLGIVGQALAAVSDRHMGTVEELLDSIGPRLAVPEGALSDAVELYDELTRPDDALCVTCREPIGTFYGHEGWQHYRMAVNEHGINATQIYEAEDKHTPEPTYVPRTRRAFADGRVVRPYDNPAAPAAEEE</sequence>
<dbReference type="RefSeq" id="WP_256655391.1">
    <property type="nucleotide sequence ID" value="NZ_JANIAA010000051.1"/>
</dbReference>
<reference evidence="2 3" key="1">
    <citation type="submission" date="2022-07" db="EMBL/GenBank/DDBJ databases">
        <authorList>
            <person name="Phongsopitanun W."/>
            <person name="Tanasupawat S."/>
        </authorList>
    </citation>
    <scope>NUCLEOTIDE SEQUENCE [LARGE SCALE GENOMIC DNA]</scope>
    <source>
        <strain evidence="2 3">RCU-064</strain>
    </source>
</reference>
<evidence type="ECO:0000313" key="3">
    <source>
        <dbReference type="Proteomes" id="UP001204746"/>
    </source>
</evidence>
<feature type="region of interest" description="Disordered" evidence="1">
    <location>
        <begin position="52"/>
        <end position="80"/>
    </location>
</feature>
<name>A0ABT1VB55_9ACTN</name>
<protein>
    <submittedName>
        <fullName evidence="2">Type II toxin-antitoxin system Phd/YefM family antitoxin</fullName>
    </submittedName>
</protein>
<dbReference type="EMBL" id="JANIAA010000051">
    <property type="protein sequence ID" value="MCQ8194627.1"/>
    <property type="molecule type" value="Genomic_DNA"/>
</dbReference>
<evidence type="ECO:0000313" key="2">
    <source>
        <dbReference type="EMBL" id="MCQ8194627.1"/>
    </source>
</evidence>
<gene>
    <name evidence="2" type="ORF">NP777_41660</name>
</gene>